<proteinExistence type="inferred from homology"/>
<dbReference type="OrthoDB" id="9811310at2"/>
<dbReference type="Gene3D" id="6.10.10.120">
    <property type="entry name" value="Antitoxin ParD1-like"/>
    <property type="match status" value="1"/>
</dbReference>
<reference evidence="3 4" key="1">
    <citation type="submission" date="2017-01" db="EMBL/GenBank/DDBJ databases">
        <title>Complete genome sequence of esterase-producing bacterium Croceicoccus marinus E4A9.</title>
        <authorList>
            <person name="Wu Y.-H."/>
            <person name="Cheng H."/>
            <person name="Xu L."/>
            <person name="Huo Y.-Y."/>
            <person name="Wang C.-S."/>
            <person name="Xu X.-W."/>
        </authorList>
    </citation>
    <scope>NUCLEOTIDE SEQUENCE [LARGE SCALE GENOMIC DNA]</scope>
    <source>
        <strain evidence="3 4">E4A9</strain>
        <plasmid evidence="4">Plasmid pcme4a9ii</plasmid>
    </source>
</reference>
<keyword evidence="3" id="KW-0614">Plasmid</keyword>
<dbReference type="InterPro" id="IPR022789">
    <property type="entry name" value="ParD"/>
</dbReference>
<evidence type="ECO:0000313" key="4">
    <source>
        <dbReference type="Proteomes" id="UP000195807"/>
    </source>
</evidence>
<sequence length="84" mass="9250">MATIRKTITLSDSQDAWIKAQIARGAFTNDSEYIRDLVRRDQEGQNSLAELRQAIAEGLESGVSDLSLDDIWTTAEKHSPSADA</sequence>
<dbReference type="PANTHER" id="PTHR36582">
    <property type="entry name" value="ANTITOXIN PARD"/>
    <property type="match status" value="1"/>
</dbReference>
<dbReference type="Proteomes" id="UP000195807">
    <property type="component" value="Plasmid pCME4A9II"/>
</dbReference>
<keyword evidence="4" id="KW-1185">Reference proteome</keyword>
<gene>
    <name evidence="3" type="ORF">A9D14_18415</name>
</gene>
<protein>
    <submittedName>
        <fullName evidence="3">Addiction module antitoxin</fullName>
    </submittedName>
</protein>
<name>A0A217EYW7_9SPHN</name>
<evidence type="ECO:0000256" key="1">
    <source>
        <dbReference type="ARBA" id="ARBA00008580"/>
    </source>
</evidence>
<accession>A0A217EYW7</accession>
<dbReference type="AlphaFoldDB" id="A0A217EYW7"/>
<dbReference type="EMBL" id="CP019604">
    <property type="protein sequence ID" value="ARU18327.1"/>
    <property type="molecule type" value="Genomic_DNA"/>
</dbReference>
<comment type="similarity">
    <text evidence="1">Belongs to the ParD antitoxin family.</text>
</comment>
<geneLocation type="plasmid" evidence="4">
    <name>pcme4a9ii</name>
</geneLocation>
<dbReference type="STRING" id="450378.GCA_001661675_03699"/>
<dbReference type="InterPro" id="IPR038296">
    <property type="entry name" value="ParD_sf"/>
</dbReference>
<dbReference type="PANTHER" id="PTHR36582:SF2">
    <property type="entry name" value="ANTITOXIN PARD"/>
    <property type="match status" value="1"/>
</dbReference>
<evidence type="ECO:0000313" key="3">
    <source>
        <dbReference type="EMBL" id="ARU18327.1"/>
    </source>
</evidence>
<dbReference type="InterPro" id="IPR010985">
    <property type="entry name" value="Ribbon_hlx_hlx"/>
</dbReference>
<dbReference type="RefSeq" id="WP_066850846.1">
    <property type="nucleotide sequence ID" value="NZ_CP019604.1"/>
</dbReference>
<evidence type="ECO:0000256" key="2">
    <source>
        <dbReference type="ARBA" id="ARBA00022649"/>
    </source>
</evidence>
<dbReference type="SUPFAM" id="SSF47598">
    <property type="entry name" value="Ribbon-helix-helix"/>
    <property type="match status" value="1"/>
</dbReference>
<keyword evidence="2" id="KW-1277">Toxin-antitoxin system</keyword>
<organism evidence="3 4">
    <name type="scientific">Croceicoccus marinus</name>
    <dbReference type="NCBI Taxonomy" id="450378"/>
    <lineage>
        <taxon>Bacteria</taxon>
        <taxon>Pseudomonadati</taxon>
        <taxon>Pseudomonadota</taxon>
        <taxon>Alphaproteobacteria</taxon>
        <taxon>Sphingomonadales</taxon>
        <taxon>Erythrobacteraceae</taxon>
        <taxon>Croceicoccus</taxon>
    </lineage>
</organism>
<dbReference type="GO" id="GO:0006355">
    <property type="term" value="P:regulation of DNA-templated transcription"/>
    <property type="evidence" value="ECO:0007669"/>
    <property type="project" value="InterPro"/>
</dbReference>
<dbReference type="NCBIfam" id="TIGR02606">
    <property type="entry name" value="antidote_CC2985"/>
    <property type="match status" value="1"/>
</dbReference>
<dbReference type="KEGG" id="cman:A9D14_18415"/>
<dbReference type="Pfam" id="PF03693">
    <property type="entry name" value="ParD_antitoxin"/>
    <property type="match status" value="1"/>
</dbReference>